<gene>
    <name evidence="1" type="ORF">HMPREF1015_00627</name>
</gene>
<dbReference type="Gene3D" id="3.40.50.1000">
    <property type="entry name" value="HAD superfamily/HAD-like"/>
    <property type="match status" value="1"/>
</dbReference>
<dbReference type="SUPFAM" id="SSF56784">
    <property type="entry name" value="HAD-like"/>
    <property type="match status" value="1"/>
</dbReference>
<reference evidence="1 2" key="1">
    <citation type="submission" date="2011-09" db="EMBL/GenBank/DDBJ databases">
        <title>The Genome Sequence of Bacillus smithii 7_3_47FAA.</title>
        <authorList>
            <consortium name="The Broad Institute Genome Sequencing Platform"/>
            <person name="Earl A."/>
            <person name="Ward D."/>
            <person name="Feldgarden M."/>
            <person name="Gevers D."/>
            <person name="Daigneault M."/>
            <person name="Strauss J."/>
            <person name="Allen-Vercoe E."/>
            <person name="Young S.K."/>
            <person name="Zeng Q."/>
            <person name="Gargeya S."/>
            <person name="Fitzgerald M."/>
            <person name="Haas B."/>
            <person name="Abouelleil A."/>
            <person name="Alvarado L."/>
            <person name="Arachchi H.M."/>
            <person name="Berlin A."/>
            <person name="Brown A."/>
            <person name="Chapman S.B."/>
            <person name="Chen Z."/>
            <person name="Dunbar C."/>
            <person name="Freedman E."/>
            <person name="Gearin G."/>
            <person name="Goldberg J."/>
            <person name="Griggs A."/>
            <person name="Gujja S."/>
            <person name="Heiman D."/>
            <person name="Howarth C."/>
            <person name="Larson L."/>
            <person name="Lui A."/>
            <person name="MacDonald P.J.P."/>
            <person name="Montmayeur A."/>
            <person name="Murphy C."/>
            <person name="Neiman D."/>
            <person name="Pearson M."/>
            <person name="Priest M."/>
            <person name="Roberts A."/>
            <person name="Saif S."/>
            <person name="Shea T."/>
            <person name="Shenoy N."/>
            <person name="Sisk P."/>
            <person name="Stolte C."/>
            <person name="Sykes S."/>
            <person name="Wortman J."/>
            <person name="Nusbaum C."/>
            <person name="Birren B."/>
        </authorList>
    </citation>
    <scope>NUCLEOTIDE SEQUENCE [LARGE SCALE GENOMIC DNA]</scope>
    <source>
        <strain evidence="1 2">7_3_47FAA</strain>
    </source>
</reference>
<dbReference type="AlphaFoldDB" id="G9QM60"/>
<sequence>MIKCIATDMDGTLLNSRQMISEGNRTAIKKAQEKGIEVVIATGRSYDEAQTVLAEAGLQCPIICVNGAEVRTKEGEIIHTNELSAKQSLDIYEILHHSDTYYEVFTNKGIYTDHYEKGVQTLMNIFQTANPDMPEDQIYEMAKNRYSKGHIQIVENYEHVIESNDQLVYKFLVVSKNPSELMRVKEKLEALPEISVSSSGSENLEVTHNKAQKGIALTWFTERMGISMQETMAIGDNLNDLSMFERVGRSVAMGNGHPDIKKICSHETAVNDEDGVGKAILEVL</sequence>
<dbReference type="SFLD" id="SFLDG01144">
    <property type="entry name" value="C2.B.4:_PGP_Like"/>
    <property type="match status" value="1"/>
</dbReference>
<dbReference type="PATRIC" id="fig|665952.3.peg.2163"/>
<keyword evidence="2" id="KW-1185">Reference proteome</keyword>
<accession>G9QM60</accession>
<dbReference type="SFLD" id="SFLDS00003">
    <property type="entry name" value="Haloacid_Dehalogenase"/>
    <property type="match status" value="1"/>
</dbReference>
<dbReference type="HOGENOM" id="CLU_044146_1_3_9"/>
<dbReference type="Gene3D" id="3.30.1240.10">
    <property type="match status" value="1"/>
</dbReference>
<dbReference type="PANTHER" id="PTHR10000:SF55">
    <property type="entry name" value="5-AMINO-6-(5-PHOSPHO-D-RIBITYLAMINO)URACIL PHOSPHATASE YCSE"/>
    <property type="match status" value="1"/>
</dbReference>
<dbReference type="NCBIfam" id="TIGR00099">
    <property type="entry name" value="Cof-subfamily"/>
    <property type="match status" value="1"/>
</dbReference>
<dbReference type="GO" id="GO:0016791">
    <property type="term" value="F:phosphatase activity"/>
    <property type="evidence" value="ECO:0007669"/>
    <property type="project" value="TreeGrafter"/>
</dbReference>
<dbReference type="PANTHER" id="PTHR10000">
    <property type="entry name" value="PHOSPHOSERINE PHOSPHATASE"/>
    <property type="match status" value="1"/>
</dbReference>
<dbReference type="GO" id="GO:0005829">
    <property type="term" value="C:cytosol"/>
    <property type="evidence" value="ECO:0007669"/>
    <property type="project" value="TreeGrafter"/>
</dbReference>
<evidence type="ECO:0000313" key="2">
    <source>
        <dbReference type="Proteomes" id="UP000011747"/>
    </source>
</evidence>
<dbReference type="CDD" id="cd07516">
    <property type="entry name" value="HAD_Pase"/>
    <property type="match status" value="1"/>
</dbReference>
<keyword evidence="1" id="KW-0378">Hydrolase</keyword>
<evidence type="ECO:0000313" key="1">
    <source>
        <dbReference type="EMBL" id="EHL77195.1"/>
    </source>
</evidence>
<name>G9QM60_9BACI</name>
<dbReference type="Pfam" id="PF08282">
    <property type="entry name" value="Hydrolase_3"/>
    <property type="match status" value="1"/>
</dbReference>
<dbReference type="GO" id="GO:0000287">
    <property type="term" value="F:magnesium ion binding"/>
    <property type="evidence" value="ECO:0007669"/>
    <property type="project" value="TreeGrafter"/>
</dbReference>
<dbReference type="SFLD" id="SFLDG01140">
    <property type="entry name" value="C2.B:_Phosphomannomutase_and_P"/>
    <property type="match status" value="1"/>
</dbReference>
<dbReference type="InterPro" id="IPR006379">
    <property type="entry name" value="HAD-SF_hydro_IIB"/>
</dbReference>
<dbReference type="RefSeq" id="WP_003354352.1">
    <property type="nucleotide sequence ID" value="NZ_JH414757.1"/>
</dbReference>
<protein>
    <submittedName>
        <fullName evidence="1">Cof-like hydrolase</fullName>
    </submittedName>
</protein>
<dbReference type="Proteomes" id="UP000011747">
    <property type="component" value="Unassembled WGS sequence"/>
</dbReference>
<dbReference type="EMBL" id="ACWF01000117">
    <property type="protein sequence ID" value="EHL77195.1"/>
    <property type="molecule type" value="Genomic_DNA"/>
</dbReference>
<organism evidence="1 2">
    <name type="scientific">Bacillus smithii 7_3_47FAA</name>
    <dbReference type="NCBI Taxonomy" id="665952"/>
    <lineage>
        <taxon>Bacteria</taxon>
        <taxon>Bacillati</taxon>
        <taxon>Bacillota</taxon>
        <taxon>Bacilli</taxon>
        <taxon>Bacillales</taxon>
        <taxon>Bacillaceae</taxon>
        <taxon>Bacillus</taxon>
    </lineage>
</organism>
<dbReference type="InterPro" id="IPR000150">
    <property type="entry name" value="Cof"/>
</dbReference>
<dbReference type="PROSITE" id="PS01229">
    <property type="entry name" value="COF_2"/>
    <property type="match status" value="1"/>
</dbReference>
<dbReference type="InterPro" id="IPR036412">
    <property type="entry name" value="HAD-like_sf"/>
</dbReference>
<dbReference type="NCBIfam" id="TIGR01484">
    <property type="entry name" value="HAD-SF-IIB"/>
    <property type="match status" value="1"/>
</dbReference>
<proteinExistence type="predicted"/>
<comment type="caution">
    <text evidence="1">The sequence shown here is derived from an EMBL/GenBank/DDBJ whole genome shotgun (WGS) entry which is preliminary data.</text>
</comment>
<dbReference type="InterPro" id="IPR023214">
    <property type="entry name" value="HAD_sf"/>
</dbReference>